<organism evidence="3 4">
    <name type="scientific">Porphyromonas macacae</name>
    <dbReference type="NCBI Taxonomy" id="28115"/>
    <lineage>
        <taxon>Bacteria</taxon>
        <taxon>Pseudomonadati</taxon>
        <taxon>Bacteroidota</taxon>
        <taxon>Bacteroidia</taxon>
        <taxon>Bacteroidales</taxon>
        <taxon>Porphyromonadaceae</taxon>
        <taxon>Porphyromonas</taxon>
    </lineage>
</organism>
<dbReference type="STRING" id="28115.HQ47_09200"/>
<dbReference type="SUPFAM" id="SSF52218">
    <property type="entry name" value="Flavoproteins"/>
    <property type="match status" value="1"/>
</dbReference>
<keyword evidence="4" id="KW-1185">Reference proteome</keyword>
<dbReference type="PANTHER" id="PTHR47307:SF1">
    <property type="entry name" value="GLUTATHIONE-REGULATED POTASSIUM-EFFLUX SYSTEM ANCILLARY PROTEIN KEFG"/>
    <property type="match status" value="1"/>
</dbReference>
<dbReference type="RefSeq" id="WP_036874924.1">
    <property type="nucleotide sequence ID" value="NZ_JRFA01000025.1"/>
</dbReference>
<evidence type="ECO:0000313" key="4">
    <source>
        <dbReference type="Proteomes" id="UP000030103"/>
    </source>
</evidence>
<dbReference type="Proteomes" id="UP000030103">
    <property type="component" value="Unassembled WGS sequence"/>
</dbReference>
<dbReference type="InterPro" id="IPR003680">
    <property type="entry name" value="Flavodoxin_fold"/>
</dbReference>
<evidence type="ECO:0000259" key="2">
    <source>
        <dbReference type="Pfam" id="PF02525"/>
    </source>
</evidence>
<dbReference type="GO" id="GO:0010181">
    <property type="term" value="F:FMN binding"/>
    <property type="evidence" value="ECO:0007669"/>
    <property type="project" value="TreeGrafter"/>
</dbReference>
<evidence type="ECO:0000256" key="1">
    <source>
        <dbReference type="ARBA" id="ARBA00023002"/>
    </source>
</evidence>
<dbReference type="InterPro" id="IPR029039">
    <property type="entry name" value="Flavoprotein-like_sf"/>
</dbReference>
<dbReference type="InterPro" id="IPR046980">
    <property type="entry name" value="KefG/KefF"/>
</dbReference>
<dbReference type="PANTHER" id="PTHR47307">
    <property type="entry name" value="GLUTATHIONE-REGULATED POTASSIUM-EFFLUX SYSTEM ANCILLARY PROTEIN KEFG"/>
    <property type="match status" value="1"/>
</dbReference>
<dbReference type="GO" id="GO:0003955">
    <property type="term" value="F:NAD(P)H dehydrogenase (quinone) activity"/>
    <property type="evidence" value="ECO:0007669"/>
    <property type="project" value="TreeGrafter"/>
</dbReference>
<dbReference type="Pfam" id="PF02525">
    <property type="entry name" value="Flavodoxin_2"/>
    <property type="match status" value="1"/>
</dbReference>
<reference evidence="3 4" key="1">
    <citation type="submission" date="2014-09" db="EMBL/GenBank/DDBJ databases">
        <title>Draft Genome Sequence of Porphyromonas macacae COT-192_OH2859.</title>
        <authorList>
            <person name="Wallis C."/>
            <person name="Deusch O."/>
            <person name="O'Flynn C."/>
            <person name="Davis I."/>
            <person name="Horsfall A."/>
            <person name="Kirkwood N."/>
            <person name="Harris S."/>
            <person name="Eisen J.A."/>
            <person name="Coil D.A."/>
            <person name="Darling A.E."/>
            <person name="Jospin G."/>
            <person name="Alexiev A."/>
        </authorList>
    </citation>
    <scope>NUCLEOTIDE SEQUENCE [LARGE SCALE GENOMIC DNA]</scope>
    <source>
        <strain evidence="4">COT-192 OH2859</strain>
    </source>
</reference>
<feature type="domain" description="Flavodoxin-like fold" evidence="2">
    <location>
        <begin position="1"/>
        <end position="169"/>
    </location>
</feature>
<sequence length="174" mass="19885">MKTLVIITHPDLKNSVINRRWKEEVEKNAQIGIRCICDLYPDGVIDVETEHKILEQYDRIVFQYPLYWYSAPFMLKKYMDDVFTDGWAYGTGGDKMEGKEIGAAVSCGSAESAFVEGGAQCHSLAYYLGVFDGIAAFLRAKYIGYFAFYDTYNPEALLSLEDNAKKYLHWLVNK</sequence>
<dbReference type="Gene3D" id="3.40.50.360">
    <property type="match status" value="1"/>
</dbReference>
<name>A0A0A2E2A3_9PORP</name>
<gene>
    <name evidence="3" type="ORF">HQ47_09200</name>
</gene>
<dbReference type="AlphaFoldDB" id="A0A0A2E2A3"/>
<evidence type="ECO:0000313" key="3">
    <source>
        <dbReference type="EMBL" id="KGN73023.1"/>
    </source>
</evidence>
<dbReference type="GO" id="GO:0009055">
    <property type="term" value="F:electron transfer activity"/>
    <property type="evidence" value="ECO:0007669"/>
    <property type="project" value="TreeGrafter"/>
</dbReference>
<dbReference type="eggNOG" id="COG2249">
    <property type="taxonomic scope" value="Bacteria"/>
</dbReference>
<proteinExistence type="predicted"/>
<dbReference type="OrthoDB" id="652200at2"/>
<accession>A0A0A2E2A3</accession>
<protein>
    <submittedName>
        <fullName evidence="3">NADPH dehydrogenase</fullName>
    </submittedName>
</protein>
<dbReference type="EMBL" id="JRFA01000025">
    <property type="protein sequence ID" value="KGN73023.1"/>
    <property type="molecule type" value="Genomic_DNA"/>
</dbReference>
<comment type="caution">
    <text evidence="3">The sequence shown here is derived from an EMBL/GenBank/DDBJ whole genome shotgun (WGS) entry which is preliminary data.</text>
</comment>
<keyword evidence="1" id="KW-0560">Oxidoreductase</keyword>